<gene>
    <name evidence="2" type="ORF">F8625_20330</name>
</gene>
<keyword evidence="1" id="KW-0472">Membrane</keyword>
<reference evidence="2" key="1">
    <citation type="submission" date="2019-10" db="EMBL/GenBank/DDBJ databases">
        <authorList>
            <consortium name="PulseNet: The National Subtyping Network for Foodborne Disease Surveillance"/>
            <person name="Tarr C.L."/>
            <person name="Trees E."/>
            <person name="Katz L.S."/>
            <person name="Carleton-Romer H.A."/>
            <person name="Stroika S."/>
            <person name="Kucerova Z."/>
            <person name="Roache K.F."/>
            <person name="Sabol A.L."/>
            <person name="Besser J."/>
            <person name="Gerner-Smidt P."/>
        </authorList>
    </citation>
    <scope>NUCLEOTIDE SEQUENCE</scope>
    <source>
        <strain evidence="2">PNUSAS096183</strain>
    </source>
</reference>
<protein>
    <submittedName>
        <fullName evidence="2">Uncharacterized protein</fullName>
    </submittedName>
</protein>
<accession>A0A625ESD1</accession>
<proteinExistence type="predicted"/>
<keyword evidence="1" id="KW-0812">Transmembrane</keyword>
<evidence type="ECO:0000256" key="1">
    <source>
        <dbReference type="SAM" id="Phobius"/>
    </source>
</evidence>
<name>A0A625ESD1_SALER</name>
<comment type="caution">
    <text evidence="2">The sequence shown here is derived from an EMBL/GenBank/DDBJ whole genome shotgun (WGS) entry which is preliminary data.</text>
</comment>
<sequence>MAISELSLGKQILDKINNHDVYNSRLRLKIQLSNIVGFVVLFIIGSKFNQLILCSIAFVIVFVLTNIFWRFKSVISSSLLFDYFERSADDDGFREFFMGLFNSKDLLTVRDDRVKISHFLYEQDKRYDELKKIETITNGMKGRGE</sequence>
<keyword evidence="1" id="KW-1133">Transmembrane helix</keyword>
<feature type="transmembrane region" description="Helical" evidence="1">
    <location>
        <begin position="50"/>
        <end position="69"/>
    </location>
</feature>
<evidence type="ECO:0000313" key="2">
    <source>
        <dbReference type="EMBL" id="ECZ8222598.1"/>
    </source>
</evidence>
<dbReference type="AlphaFoldDB" id="A0A625ESD1"/>
<organism evidence="2">
    <name type="scientific">Salmonella enterica</name>
    <name type="common">Salmonella choleraesuis</name>
    <dbReference type="NCBI Taxonomy" id="28901"/>
    <lineage>
        <taxon>Bacteria</taxon>
        <taxon>Pseudomonadati</taxon>
        <taxon>Pseudomonadota</taxon>
        <taxon>Gammaproteobacteria</taxon>
        <taxon>Enterobacterales</taxon>
        <taxon>Enterobacteriaceae</taxon>
        <taxon>Salmonella</taxon>
    </lineage>
</organism>
<dbReference type="EMBL" id="AALHXZ010000036">
    <property type="protein sequence ID" value="ECZ8222598.1"/>
    <property type="molecule type" value="Genomic_DNA"/>
</dbReference>